<sequence length="115" mass="12464">MRRLIIGISTAILLAGCNTFEGISTLMNFSDHPIAAKAHEGGATKQDMLAIQAPKRVIPARDGRTECLDYELENKGKKKEFYVGVTDTGRVGAFGFITCDEAIKAGYLDAKTALR</sequence>
<evidence type="ECO:0000313" key="3">
    <source>
        <dbReference type="Proteomes" id="UP000182902"/>
    </source>
</evidence>
<dbReference type="AlphaFoldDB" id="A0A1H3UW45"/>
<evidence type="ECO:0000256" key="1">
    <source>
        <dbReference type="ARBA" id="ARBA00022729"/>
    </source>
</evidence>
<reference evidence="2 3" key="1">
    <citation type="submission" date="2016-10" db="EMBL/GenBank/DDBJ databases">
        <authorList>
            <person name="de Groot N.N."/>
        </authorList>
    </citation>
    <scope>NUCLEOTIDE SEQUENCE [LARGE SCALE GENOMIC DNA]</scope>
    <source>
        <strain evidence="2 3">ICMP 14252</strain>
    </source>
</reference>
<dbReference type="Proteomes" id="UP000182902">
    <property type="component" value="Unassembled WGS sequence"/>
</dbReference>
<dbReference type="RefSeq" id="WP_065911292.1">
    <property type="nucleotide sequence ID" value="NZ_FNOX01000017.1"/>
</dbReference>
<organism evidence="2 3">
    <name type="scientific">Pseudomonas salomonii</name>
    <dbReference type="NCBI Taxonomy" id="191391"/>
    <lineage>
        <taxon>Bacteria</taxon>
        <taxon>Pseudomonadati</taxon>
        <taxon>Pseudomonadota</taxon>
        <taxon>Gammaproteobacteria</taxon>
        <taxon>Pseudomonadales</taxon>
        <taxon>Pseudomonadaceae</taxon>
        <taxon>Pseudomonas</taxon>
    </lineage>
</organism>
<dbReference type="Gene3D" id="3.30.1450.10">
    <property type="match status" value="1"/>
</dbReference>
<dbReference type="EMBL" id="FNOX01000017">
    <property type="protein sequence ID" value="SDZ66035.1"/>
    <property type="molecule type" value="Genomic_DNA"/>
</dbReference>
<dbReference type="PROSITE" id="PS51257">
    <property type="entry name" value="PROKAR_LIPOPROTEIN"/>
    <property type="match status" value="1"/>
</dbReference>
<proteinExistence type="predicted"/>
<accession>A0A1H3UW45</accession>
<evidence type="ECO:0000313" key="2">
    <source>
        <dbReference type="EMBL" id="SDZ66035.1"/>
    </source>
</evidence>
<dbReference type="InterPro" id="IPR037873">
    <property type="entry name" value="BamE-like"/>
</dbReference>
<gene>
    <name evidence="2" type="ORF">SAMN05216247_11738</name>
</gene>
<name>A0A1H3UW45_9PSED</name>
<keyword evidence="1" id="KW-0732">Signal</keyword>
<keyword evidence="2" id="KW-0449">Lipoprotein</keyword>
<protein>
    <submittedName>
        <fullName evidence="2">Osmotically inducible lipoprotein OsmE</fullName>
    </submittedName>
</protein>